<dbReference type="AlphaFoldDB" id="A0A8X8L9M0"/>
<dbReference type="EMBL" id="CP082237">
    <property type="protein sequence ID" value="QZT33053.1"/>
    <property type="molecule type" value="Genomic_DNA"/>
</dbReference>
<protein>
    <submittedName>
        <fullName evidence="1">Uncharacterized protein</fullName>
    </submittedName>
</protein>
<evidence type="ECO:0000313" key="2">
    <source>
        <dbReference type="Proteomes" id="UP000825179"/>
    </source>
</evidence>
<gene>
    <name evidence="1" type="ORF">HUR95_12065</name>
</gene>
<dbReference type="KEGG" id="cthu:HUR95_12065"/>
<evidence type="ECO:0000313" key="1">
    <source>
        <dbReference type="EMBL" id="QZT33053.1"/>
    </source>
</evidence>
<dbReference type="Proteomes" id="UP000825179">
    <property type="component" value="Chromosome"/>
</dbReference>
<proteinExistence type="predicted"/>
<dbReference type="OrthoDB" id="9780824at2"/>
<sequence length="46" mass="5077">MASNFVPEFLASGQEEEEVSWMVEVLSNGILPSTDGKAQHLNIKNE</sequence>
<organism evidence="1 2">
    <name type="scientific">Caldalkalibacillus thermarum (strain TA2.A1)</name>
    <dbReference type="NCBI Taxonomy" id="986075"/>
    <lineage>
        <taxon>Bacteria</taxon>
        <taxon>Bacillati</taxon>
        <taxon>Bacillota</taxon>
        <taxon>Bacilli</taxon>
        <taxon>Bacillales</taxon>
        <taxon>Bacillaceae</taxon>
        <taxon>Caldalkalibacillus</taxon>
    </lineage>
</organism>
<accession>A0A8X8L9M0</accession>
<reference evidence="1 2" key="1">
    <citation type="journal article" date="2020" name="Extremophiles">
        <title>Genomic analysis of Caldalkalibacillus thermarum TA2.A1 reveals aerobic alkaliphilic metabolism and evolutionary hallmarks linking alkaliphilic bacteria and plant life.</title>
        <authorList>
            <person name="de Jong S.I."/>
            <person name="van den Broek M.A."/>
            <person name="Merkel A.Y."/>
            <person name="de la Torre Cortes P."/>
            <person name="Kalamorz F."/>
            <person name="Cook G.M."/>
            <person name="van Loosdrecht M.C.M."/>
            <person name="McMillan D.G.G."/>
        </authorList>
    </citation>
    <scope>NUCLEOTIDE SEQUENCE [LARGE SCALE GENOMIC DNA]</scope>
    <source>
        <strain evidence="1 2">TA2.A1</strain>
    </source>
</reference>
<keyword evidence="2" id="KW-1185">Reference proteome</keyword>
<name>A0A8X8L9M0_CALTT</name>
<dbReference type="RefSeq" id="WP_158306358.1">
    <property type="nucleotide sequence ID" value="NZ_AFCE01000051.1"/>
</dbReference>